<dbReference type="Pfam" id="PF12833">
    <property type="entry name" value="HTH_18"/>
    <property type="match status" value="1"/>
</dbReference>
<evidence type="ECO:0000256" key="4">
    <source>
        <dbReference type="ARBA" id="ARBA00023125"/>
    </source>
</evidence>
<gene>
    <name evidence="8" type="ORF">HGO97_019690</name>
</gene>
<dbReference type="SMART" id="SM00342">
    <property type="entry name" value="HTH_ARAC"/>
    <property type="match status" value="1"/>
</dbReference>
<evidence type="ECO:0000313" key="9">
    <source>
        <dbReference type="Proteomes" id="UP000723714"/>
    </source>
</evidence>
<dbReference type="Proteomes" id="UP000723714">
    <property type="component" value="Unassembled WGS sequence"/>
</dbReference>
<name>A0ABS6D8U0_9FIRM</name>
<feature type="domain" description="Response regulatory" evidence="7">
    <location>
        <begin position="3"/>
        <end position="120"/>
    </location>
</feature>
<dbReference type="PROSITE" id="PS01124">
    <property type="entry name" value="HTH_ARAC_FAMILY_2"/>
    <property type="match status" value="1"/>
</dbReference>
<proteinExistence type="predicted"/>
<comment type="caution">
    <text evidence="8">The sequence shown here is derived from an EMBL/GenBank/DDBJ whole genome shotgun (WGS) entry which is preliminary data.</text>
</comment>
<keyword evidence="3" id="KW-0902">Two-component regulatory system</keyword>
<accession>A0ABS6D8U0</accession>
<protein>
    <submittedName>
        <fullName evidence="8">Response regulator</fullName>
    </submittedName>
</protein>
<dbReference type="Pfam" id="PF00072">
    <property type="entry name" value="Response_reg"/>
    <property type="match status" value="1"/>
</dbReference>
<dbReference type="InterPro" id="IPR001789">
    <property type="entry name" value="Sig_transdc_resp-reg_receiver"/>
</dbReference>
<evidence type="ECO:0000256" key="1">
    <source>
        <dbReference type="ARBA" id="ARBA00022490"/>
    </source>
</evidence>
<feature type="modified residue" description="4-aspartylphosphate" evidence="5">
    <location>
        <position position="55"/>
    </location>
</feature>
<keyword evidence="2 5" id="KW-0597">Phosphoprotein</keyword>
<evidence type="ECO:0000256" key="5">
    <source>
        <dbReference type="PROSITE-ProRule" id="PRU00169"/>
    </source>
</evidence>
<evidence type="ECO:0000259" key="7">
    <source>
        <dbReference type="PROSITE" id="PS50110"/>
    </source>
</evidence>
<evidence type="ECO:0000256" key="2">
    <source>
        <dbReference type="ARBA" id="ARBA00022553"/>
    </source>
</evidence>
<dbReference type="RefSeq" id="WP_216244578.1">
    <property type="nucleotide sequence ID" value="NZ_JABACJ020000026.1"/>
</dbReference>
<dbReference type="InterPro" id="IPR051552">
    <property type="entry name" value="HptR"/>
</dbReference>
<keyword evidence="1" id="KW-0963">Cytoplasm</keyword>
<dbReference type="CDD" id="cd17536">
    <property type="entry name" value="REC_YesN-like"/>
    <property type="match status" value="1"/>
</dbReference>
<evidence type="ECO:0000256" key="3">
    <source>
        <dbReference type="ARBA" id="ARBA00023012"/>
    </source>
</evidence>
<feature type="domain" description="HTH araC/xylS-type" evidence="6">
    <location>
        <begin position="403"/>
        <end position="501"/>
    </location>
</feature>
<evidence type="ECO:0000259" key="6">
    <source>
        <dbReference type="PROSITE" id="PS01124"/>
    </source>
</evidence>
<reference evidence="8 9" key="1">
    <citation type="submission" date="2021-06" db="EMBL/GenBank/DDBJ databases">
        <title>Faecalicatena sp. nov. isolated from porcine feces.</title>
        <authorList>
            <person name="Oh B.S."/>
            <person name="Lee J.H."/>
        </authorList>
    </citation>
    <scope>NUCLEOTIDE SEQUENCE [LARGE SCALE GENOMIC DNA]</scope>
    <source>
        <strain evidence="8 9">AGMB00832</strain>
    </source>
</reference>
<keyword evidence="4" id="KW-0238">DNA-binding</keyword>
<evidence type="ECO:0000313" key="8">
    <source>
        <dbReference type="EMBL" id="MBU3878029.1"/>
    </source>
</evidence>
<dbReference type="InterPro" id="IPR018060">
    <property type="entry name" value="HTH_AraC"/>
</dbReference>
<dbReference type="SMART" id="SM00448">
    <property type="entry name" value="REC"/>
    <property type="match status" value="1"/>
</dbReference>
<organism evidence="8 9">
    <name type="scientific">Faecalicatena faecalis</name>
    <dbReference type="NCBI Taxonomy" id="2726362"/>
    <lineage>
        <taxon>Bacteria</taxon>
        <taxon>Bacillati</taxon>
        <taxon>Bacillota</taxon>
        <taxon>Clostridia</taxon>
        <taxon>Lachnospirales</taxon>
        <taxon>Lachnospiraceae</taxon>
        <taxon>Faecalicatena</taxon>
    </lineage>
</organism>
<dbReference type="EMBL" id="JABACJ020000026">
    <property type="protein sequence ID" value="MBU3878029.1"/>
    <property type="molecule type" value="Genomic_DNA"/>
</dbReference>
<dbReference type="PROSITE" id="PS50110">
    <property type="entry name" value="RESPONSE_REGULATORY"/>
    <property type="match status" value="1"/>
</dbReference>
<dbReference type="PANTHER" id="PTHR42713:SF3">
    <property type="entry name" value="TRANSCRIPTIONAL REGULATORY PROTEIN HPTR"/>
    <property type="match status" value="1"/>
</dbReference>
<sequence>MRKVMLVEDEEFILQGLKNILDWEAIGMQIVQTAHNGKEALEKWDQNPVDIIVTDISMPVMDGLDFLKELRKTEERARCIILTGYDEFDYAKRAITLDVEDYILKPINEEELEEVLKRCDEELRQLDQKQAADMDDKAGWIQFLRGNLTREEMESYLSILPEISPNTEVWPAIMKLDMESLKSARMSDVLLEFQEEKDIRVIYLSAGNLLLLLYGKQSEEDCTSRLSDIQAQIESRYAILSFISVGSPFEDYHELPASYEEAKKLQKYQVIEGYGSCMSAIRVKEKGSEDISVDNARLRKLILKKDKEGAVSYLEDLFIHVIQKDVSIDDVYKMCIQTAMLLQEIKEEYQLENRKNMQNLTELIGQIYQAEDLFTIKTIFIGEAAEIITYLHEEDSQYTPVVKQILSEVQKNYKEDMNLKTLAYKYNMNASYLGSIFQKEVGCTFAQYLSNTKNSIAKDLILNTNMRINDIAKEVGYPDTSYFYRKFKQCYGVSPASLREMKKY</sequence>
<dbReference type="PANTHER" id="PTHR42713">
    <property type="entry name" value="HISTIDINE KINASE-RELATED"/>
    <property type="match status" value="1"/>
</dbReference>
<keyword evidence="9" id="KW-1185">Reference proteome</keyword>